<evidence type="ECO:0000313" key="2">
    <source>
        <dbReference type="EMBL" id="WRT68598.1"/>
    </source>
</evidence>
<dbReference type="SUPFAM" id="SSF81383">
    <property type="entry name" value="F-box domain"/>
    <property type="match status" value="1"/>
</dbReference>
<dbReference type="Proteomes" id="UP001329825">
    <property type="component" value="Chromosome 7"/>
</dbReference>
<evidence type="ECO:0000259" key="1">
    <source>
        <dbReference type="PROSITE" id="PS50181"/>
    </source>
</evidence>
<dbReference type="GeneID" id="87957707"/>
<feature type="domain" description="F-box" evidence="1">
    <location>
        <begin position="2"/>
        <end position="47"/>
    </location>
</feature>
<dbReference type="SUPFAM" id="SSF52047">
    <property type="entry name" value="RNI-like"/>
    <property type="match status" value="1"/>
</dbReference>
<evidence type="ECO:0000313" key="3">
    <source>
        <dbReference type="Proteomes" id="UP001329825"/>
    </source>
</evidence>
<dbReference type="RefSeq" id="XP_062793338.1">
    <property type="nucleotide sequence ID" value="XM_062937287.1"/>
</dbReference>
<keyword evidence="3" id="KW-1185">Reference proteome</keyword>
<organism evidence="2 3">
    <name type="scientific">Kwoniella shivajii</name>
    <dbReference type="NCBI Taxonomy" id="564305"/>
    <lineage>
        <taxon>Eukaryota</taxon>
        <taxon>Fungi</taxon>
        <taxon>Dikarya</taxon>
        <taxon>Basidiomycota</taxon>
        <taxon>Agaricomycotina</taxon>
        <taxon>Tremellomycetes</taxon>
        <taxon>Tremellales</taxon>
        <taxon>Cryptococcaceae</taxon>
        <taxon>Kwoniella</taxon>
    </lineage>
</organism>
<protein>
    <recommendedName>
        <fullName evidence="1">F-box domain-containing protein</fullName>
    </recommendedName>
</protein>
<name>A0ABZ1D3V2_9TREE</name>
<gene>
    <name evidence="2" type="ORF">IL334_005576</name>
</gene>
<dbReference type="PROSITE" id="PS50181">
    <property type="entry name" value="FBOX"/>
    <property type="match status" value="1"/>
</dbReference>
<reference evidence="2 3" key="1">
    <citation type="submission" date="2024-01" db="EMBL/GenBank/DDBJ databases">
        <title>Comparative genomics of Cryptococcus and Kwoniella reveals pathogenesis evolution and contrasting modes of karyotype evolution via chromosome fusion or intercentromeric recombination.</title>
        <authorList>
            <person name="Coelho M.A."/>
            <person name="David-Palma M."/>
            <person name="Shea T."/>
            <person name="Bowers K."/>
            <person name="McGinley-Smith S."/>
            <person name="Mohammad A.W."/>
            <person name="Gnirke A."/>
            <person name="Yurkov A.M."/>
            <person name="Nowrousian M."/>
            <person name="Sun S."/>
            <person name="Cuomo C.A."/>
            <person name="Heitman J."/>
        </authorList>
    </citation>
    <scope>NUCLEOTIDE SEQUENCE [LARGE SCALE GENOMIC DNA]</scope>
    <source>
        <strain evidence="2">CBS 11374</strain>
    </source>
</reference>
<dbReference type="InterPro" id="IPR001810">
    <property type="entry name" value="F-box_dom"/>
</dbReference>
<dbReference type="Pfam" id="PF12937">
    <property type="entry name" value="F-box-like"/>
    <property type="match status" value="1"/>
</dbReference>
<dbReference type="EMBL" id="CP141887">
    <property type="protein sequence ID" value="WRT68598.1"/>
    <property type="molecule type" value="Genomic_DNA"/>
</dbReference>
<sequence length="327" mass="37036">MSPTIIDLPEEILLCITSYLDRSACLSLATTCKALQPSAESSAWTHLNLSLYGSDQSSMGNIIFGKQLKDARGTWPRLLSTVSFPCATSFRVTNLMADIRILLYAHPRWLRSVRTISVDIDTVINEPLQELLVSLSGSLNELEFKPPYHPCYPNLSCSQMSLTQLFEGMDKQLTSLRRLHLTLNNKWQDTVQAALLCAPMITCLKLTPESIYCGGWEKKMFFEEPDEREWPRLPHLRRIEVEEMYEQMASMLASLIQTSDQVEHLILGDPVGRWAPKSENPLIQQLSRLDSLKTLTISARPLEALAAIRKDIMTEIEVKILDPVNEC</sequence>
<accession>A0ABZ1D3V2</accession>
<dbReference type="InterPro" id="IPR036047">
    <property type="entry name" value="F-box-like_dom_sf"/>
</dbReference>
<proteinExistence type="predicted"/>